<dbReference type="CDD" id="cd09272">
    <property type="entry name" value="RNase_HI_RT_Ty1"/>
    <property type="match status" value="1"/>
</dbReference>
<dbReference type="Pfam" id="PF07727">
    <property type="entry name" value="RVT_2"/>
    <property type="match status" value="2"/>
</dbReference>
<dbReference type="PANTHER" id="PTHR11439:SF498">
    <property type="entry name" value="DNAK FAMILY PROTEIN"/>
    <property type="match status" value="1"/>
</dbReference>
<dbReference type="PANTHER" id="PTHR11439">
    <property type="entry name" value="GAG-POL-RELATED RETROTRANSPOSON"/>
    <property type="match status" value="1"/>
</dbReference>
<evidence type="ECO:0000256" key="1">
    <source>
        <dbReference type="SAM" id="MobiDB-lite"/>
    </source>
</evidence>
<dbReference type="InterPro" id="IPR057670">
    <property type="entry name" value="SH3_retrovirus"/>
</dbReference>
<dbReference type="InterPro" id="IPR013103">
    <property type="entry name" value="RVT_2"/>
</dbReference>
<evidence type="ECO:0000313" key="6">
    <source>
        <dbReference type="Proteomes" id="UP000242715"/>
    </source>
</evidence>
<feature type="region of interest" description="Disordered" evidence="1">
    <location>
        <begin position="428"/>
        <end position="489"/>
    </location>
</feature>
<dbReference type="SUPFAM" id="SSF56672">
    <property type="entry name" value="DNA/RNA polymerases"/>
    <property type="match status" value="1"/>
</dbReference>
<reference evidence="6" key="1">
    <citation type="journal article" date="2017" name="Front. Plant Sci.">
        <title>Climate Clever Clovers: New Paradigm to Reduce the Environmental Footprint of Ruminants by Breeding Low Methanogenic Forages Utilizing Haplotype Variation.</title>
        <authorList>
            <person name="Kaur P."/>
            <person name="Appels R."/>
            <person name="Bayer P.E."/>
            <person name="Keeble-Gagnere G."/>
            <person name="Wang J."/>
            <person name="Hirakawa H."/>
            <person name="Shirasawa K."/>
            <person name="Vercoe P."/>
            <person name="Stefanova K."/>
            <person name="Durmic Z."/>
            <person name="Nichols P."/>
            <person name="Revell C."/>
            <person name="Isobe S.N."/>
            <person name="Edwards D."/>
            <person name="Erskine W."/>
        </authorList>
    </citation>
    <scope>NUCLEOTIDE SEQUENCE [LARGE SCALE GENOMIC DNA]</scope>
    <source>
        <strain evidence="6">cv. Daliak</strain>
    </source>
</reference>
<organism evidence="5 6">
    <name type="scientific">Trifolium subterraneum</name>
    <name type="common">Subterranean clover</name>
    <dbReference type="NCBI Taxonomy" id="3900"/>
    <lineage>
        <taxon>Eukaryota</taxon>
        <taxon>Viridiplantae</taxon>
        <taxon>Streptophyta</taxon>
        <taxon>Embryophyta</taxon>
        <taxon>Tracheophyta</taxon>
        <taxon>Spermatophyta</taxon>
        <taxon>Magnoliopsida</taxon>
        <taxon>eudicotyledons</taxon>
        <taxon>Gunneridae</taxon>
        <taxon>Pentapetalae</taxon>
        <taxon>rosids</taxon>
        <taxon>fabids</taxon>
        <taxon>Fabales</taxon>
        <taxon>Fabaceae</taxon>
        <taxon>Papilionoideae</taxon>
        <taxon>50 kb inversion clade</taxon>
        <taxon>NPAAA clade</taxon>
        <taxon>Hologalegina</taxon>
        <taxon>IRL clade</taxon>
        <taxon>Trifolieae</taxon>
        <taxon>Trifolium</taxon>
    </lineage>
</organism>
<gene>
    <name evidence="5" type="ORF">TSUD_403190</name>
</gene>
<dbReference type="OrthoDB" id="414945at2759"/>
<dbReference type="InterPro" id="IPR043502">
    <property type="entry name" value="DNA/RNA_pol_sf"/>
</dbReference>
<evidence type="ECO:0000259" key="3">
    <source>
        <dbReference type="Pfam" id="PF07727"/>
    </source>
</evidence>
<proteinExistence type="predicted"/>
<feature type="domain" description="Reverse transcriptase Ty1/copia-type" evidence="3">
    <location>
        <begin position="575"/>
        <end position="687"/>
    </location>
</feature>
<accession>A0A2Z6PD19</accession>
<evidence type="ECO:0000259" key="4">
    <source>
        <dbReference type="Pfam" id="PF25597"/>
    </source>
</evidence>
<feature type="domain" description="Retrotransposon gag" evidence="2">
    <location>
        <begin position="41"/>
        <end position="109"/>
    </location>
</feature>
<dbReference type="AlphaFoldDB" id="A0A2Z6PD19"/>
<feature type="domain" description="Reverse transcriptase Ty1/copia-type" evidence="3">
    <location>
        <begin position="693"/>
        <end position="764"/>
    </location>
</feature>
<feature type="compositionally biased region" description="Polar residues" evidence="1">
    <location>
        <begin position="453"/>
        <end position="475"/>
    </location>
</feature>
<evidence type="ECO:0000259" key="2">
    <source>
        <dbReference type="Pfam" id="PF03732"/>
    </source>
</evidence>
<dbReference type="Pfam" id="PF25597">
    <property type="entry name" value="SH3_retrovirus"/>
    <property type="match status" value="1"/>
</dbReference>
<keyword evidence="6" id="KW-1185">Reference proteome</keyword>
<evidence type="ECO:0000313" key="5">
    <source>
        <dbReference type="EMBL" id="GAU46985.1"/>
    </source>
</evidence>
<dbReference type="Pfam" id="PF03732">
    <property type="entry name" value="Retrotrans_gag"/>
    <property type="match status" value="1"/>
</dbReference>
<name>A0A2Z6PD19_TRISU</name>
<dbReference type="Proteomes" id="UP000242715">
    <property type="component" value="Unassembled WGS sequence"/>
</dbReference>
<evidence type="ECO:0008006" key="7">
    <source>
        <dbReference type="Google" id="ProtNLM"/>
    </source>
</evidence>
<dbReference type="EMBL" id="DF974272">
    <property type="protein sequence ID" value="GAU46985.1"/>
    <property type="molecule type" value="Genomic_DNA"/>
</dbReference>
<feature type="domain" description="Retroviral polymerase SH3-like" evidence="4">
    <location>
        <begin position="348"/>
        <end position="408"/>
    </location>
</feature>
<protein>
    <recommendedName>
        <fullName evidence="7">Reverse transcriptase Ty1/copia-type domain-containing protein</fullName>
    </recommendedName>
</protein>
<sequence>MKRALGAKMKLDFVDGSLPPPVDAFDPSFRAWNRGNQLVSSWLLNSVSESIAQSVIFLENAVDIWNDLRERFSQGDLIRISELQRDIYDLKQENRSVTEFYSELKLLWKEHELYLPIPTCTCRVRCNCEAMRAARNNHLLLHTIRFLTGLNDNFSVVKSQILLMDPLPTMNKVFSMVIQHERQGNFPLLDESKISINAAKFGKPSSSKSSSRGCSYCGKDNHVVENCFKKYGVPPHMKKSSSVNVVAEGGNTGSSTTPAPSISQDQYDRLMSILQNSNLGSNTAASSNQDQKNLRMIGSADEHEGLYHLNLTDRIAQVAAIDGTNFPTIPPSAIWHFRLGHPSHIFGSLVYASTLSVNRTKLSPRGRKCVFLGYKQGVKGTILFDLSEKNIFISRNVIHHDHILPYLDTSTKTNWHYHSNFDFDHEPSSYTDTTPIPDIPDELDTPFIPHEPNTITAPQPNHHTTSNTHDPPISNNHREPNQLPSRPQRAIHEPSYLSDYVCTSSKTSIATSSSTGSIYPISSYHSLENLSSNHSVFTLSLTQHTEHKTYAEACKSDHWIQAMNSELVALSRTGTWKIVEMPPNIKPIGCKWVYKIKHKSDGSIERYKARLVAKGYNQIEGLDFFDTFSPVAKLTTVRTLLAIASIKGWYLHQLDVNNAFLHGELQDNVYMVIPDGVSVSKLNQVYNFTALLIYVDDIILTRTCLSEINRIKTILDTNFKIKDLGIVKYFHGLEVAHSKEGISVSQRKYCLDLLNDSGLLGSKPASSVSQRKYCLDLLNHSGLLGSKPASTPLDPSIKLHNDNGKPFEDISLYRRLVGKLLYLTNTRPDIAYATQQLSQFLHNPTITHYKAACRVVRYLKHNPGRGLMFHRNSDIQIIGYSDADWAGCLDTRRSTSGYCFFLGSSLISWKAKKQLTISKSSLEAEYRALSSSTCELIWLLYLLKDLQIECTQLPVIFCDNQSALNISSNPVFHESTKHIELDCHLVREKVQAGLLRLLPISTQDQLADCLTKALPTAKFNHFIAKLGLLDIYQASACGRLLNNKIASSSSNNYEEASLASNDQVKSVTTCN</sequence>
<dbReference type="InterPro" id="IPR005162">
    <property type="entry name" value="Retrotrans_gag_dom"/>
</dbReference>